<dbReference type="Pfam" id="PF15032">
    <property type="entry name" value="DUF4529"/>
    <property type="match status" value="1"/>
</dbReference>
<evidence type="ECO:0000313" key="3">
    <source>
        <dbReference type="Proteomes" id="UP001044222"/>
    </source>
</evidence>
<dbReference type="Proteomes" id="UP001044222">
    <property type="component" value="Chromosome 11"/>
</dbReference>
<keyword evidence="3" id="KW-1185">Reference proteome</keyword>
<evidence type="ECO:0000256" key="1">
    <source>
        <dbReference type="SAM" id="MobiDB-lite"/>
    </source>
</evidence>
<feature type="region of interest" description="Disordered" evidence="1">
    <location>
        <begin position="224"/>
        <end position="246"/>
    </location>
</feature>
<reference evidence="2" key="1">
    <citation type="submission" date="2021-01" db="EMBL/GenBank/DDBJ databases">
        <title>A chromosome-scale assembly of European eel, Anguilla anguilla.</title>
        <authorList>
            <person name="Henkel C."/>
            <person name="Jong-Raadsen S.A."/>
            <person name="Dufour S."/>
            <person name="Weltzien F.-A."/>
            <person name="Palstra A.P."/>
            <person name="Pelster B."/>
            <person name="Spaink H.P."/>
            <person name="Van Den Thillart G.E."/>
            <person name="Jansen H."/>
            <person name="Zahm M."/>
            <person name="Klopp C."/>
            <person name="Cedric C."/>
            <person name="Louis A."/>
            <person name="Berthelot C."/>
            <person name="Parey E."/>
            <person name="Roest Crollius H."/>
            <person name="Montfort J."/>
            <person name="Robinson-Rechavi M."/>
            <person name="Bucao C."/>
            <person name="Bouchez O."/>
            <person name="Gislard M."/>
            <person name="Lluch J."/>
            <person name="Milhes M."/>
            <person name="Lampietro C."/>
            <person name="Lopez Roques C."/>
            <person name="Donnadieu C."/>
            <person name="Braasch I."/>
            <person name="Desvignes T."/>
            <person name="Postlethwait J."/>
            <person name="Bobe J."/>
            <person name="Guiguen Y."/>
            <person name="Dirks R."/>
        </authorList>
    </citation>
    <scope>NUCLEOTIDE SEQUENCE</scope>
    <source>
        <strain evidence="2">Tag_6206</strain>
        <tissue evidence="2">Liver</tissue>
    </source>
</reference>
<name>A0A9D3RR95_ANGAN</name>
<comment type="caution">
    <text evidence="2">The sequence shown here is derived from an EMBL/GenBank/DDBJ whole genome shotgun (WGS) entry which is preliminary data.</text>
</comment>
<protein>
    <submittedName>
        <fullName evidence="2">Uncharacterized protein</fullName>
    </submittedName>
</protein>
<accession>A0A9D3RR95</accession>
<dbReference type="InterPro" id="IPR027836">
    <property type="entry name" value="DUF4529"/>
</dbReference>
<evidence type="ECO:0000313" key="2">
    <source>
        <dbReference type="EMBL" id="KAG5839291.1"/>
    </source>
</evidence>
<dbReference type="PANTHER" id="PTHR36869">
    <property type="entry name" value="CHROMOSOME 16 OPEN READING FRAME 46"/>
    <property type="match status" value="1"/>
</dbReference>
<dbReference type="EMBL" id="JAFIRN010000011">
    <property type="protein sequence ID" value="KAG5839291.1"/>
    <property type="molecule type" value="Genomic_DNA"/>
</dbReference>
<dbReference type="AlphaFoldDB" id="A0A9D3RR95"/>
<proteinExistence type="predicted"/>
<gene>
    <name evidence="2" type="ORF">ANANG_G00203480</name>
</gene>
<sequence length="246" mass="27404">MDMLQESSLLVDEEIRGKVQDTEWNACQTPDRRHADALLNISEDSFAKDEDAYELSIESGWEEAIQGWGRSPPLACLFQIQKKSRKSKAADGDYHCLLCIDVKHLRHAESEHSTHSLFDSERNGSSDHHHHCEGSKSPLVCLKSLAKHPSNVSPSVTEHHTFKETMKQALCGDEAFLEASQLTLVETFPESANTHHLDNQCAKMTEKDRNVSAIMNSFNVLPPVKAQGASDQQGPTLRGTEATENQ</sequence>
<dbReference type="PANTHER" id="PTHR36869:SF1">
    <property type="entry name" value="CHROMOSOME 16 OPEN READING FRAME 46"/>
    <property type="match status" value="1"/>
</dbReference>
<feature type="non-terminal residue" evidence="2">
    <location>
        <position position="246"/>
    </location>
</feature>
<organism evidence="2 3">
    <name type="scientific">Anguilla anguilla</name>
    <name type="common">European freshwater eel</name>
    <name type="synonym">Muraena anguilla</name>
    <dbReference type="NCBI Taxonomy" id="7936"/>
    <lineage>
        <taxon>Eukaryota</taxon>
        <taxon>Metazoa</taxon>
        <taxon>Chordata</taxon>
        <taxon>Craniata</taxon>
        <taxon>Vertebrata</taxon>
        <taxon>Euteleostomi</taxon>
        <taxon>Actinopterygii</taxon>
        <taxon>Neopterygii</taxon>
        <taxon>Teleostei</taxon>
        <taxon>Anguilliformes</taxon>
        <taxon>Anguillidae</taxon>
        <taxon>Anguilla</taxon>
    </lineage>
</organism>